<reference evidence="2 3" key="1">
    <citation type="journal article" date="2020" name="BMC Genomics">
        <title>Intraspecific diversification of the crop wild relative Brassica cretica Lam. using demographic model selection.</title>
        <authorList>
            <person name="Kioukis A."/>
            <person name="Michalopoulou V.A."/>
            <person name="Briers L."/>
            <person name="Pirintsos S."/>
            <person name="Studholme D.J."/>
            <person name="Pavlidis P."/>
            <person name="Sarris P.F."/>
        </authorList>
    </citation>
    <scope>NUCLEOTIDE SEQUENCE [LARGE SCALE GENOMIC DNA]</scope>
    <source>
        <strain evidence="3">cv. PFS-1207/04</strain>
    </source>
</reference>
<gene>
    <name evidence="2" type="ORF">DY000_02040429</name>
</gene>
<proteinExistence type="predicted"/>
<accession>A0ABQ7B4N5</accession>
<evidence type="ECO:0000313" key="3">
    <source>
        <dbReference type="Proteomes" id="UP000266723"/>
    </source>
</evidence>
<keyword evidence="3" id="KW-1185">Reference proteome</keyword>
<organism evidence="2 3">
    <name type="scientific">Brassica cretica</name>
    <name type="common">Mustard</name>
    <dbReference type="NCBI Taxonomy" id="69181"/>
    <lineage>
        <taxon>Eukaryota</taxon>
        <taxon>Viridiplantae</taxon>
        <taxon>Streptophyta</taxon>
        <taxon>Embryophyta</taxon>
        <taxon>Tracheophyta</taxon>
        <taxon>Spermatophyta</taxon>
        <taxon>Magnoliopsida</taxon>
        <taxon>eudicotyledons</taxon>
        <taxon>Gunneridae</taxon>
        <taxon>Pentapetalae</taxon>
        <taxon>rosids</taxon>
        <taxon>malvids</taxon>
        <taxon>Brassicales</taxon>
        <taxon>Brassicaceae</taxon>
        <taxon>Brassiceae</taxon>
        <taxon>Brassica</taxon>
    </lineage>
</organism>
<dbReference type="Proteomes" id="UP000266723">
    <property type="component" value="Unassembled WGS sequence"/>
</dbReference>
<evidence type="ECO:0000313" key="2">
    <source>
        <dbReference type="EMBL" id="KAF3527499.1"/>
    </source>
</evidence>
<dbReference type="EMBL" id="QGKV02001507">
    <property type="protein sequence ID" value="KAF3527499.1"/>
    <property type="molecule type" value="Genomic_DNA"/>
</dbReference>
<sequence>MIRINHEKPKSRSGNRPRDLVRLNKMKRRSWTECSSVRQLDRVYTVTGPCGRPMCTDGPVGSCGRTLDVGNHFGLVLDMSRGGLEGPGREFKMGRNRQEAVTGG</sequence>
<protein>
    <submittedName>
        <fullName evidence="2">Uncharacterized protein</fullName>
    </submittedName>
</protein>
<comment type="caution">
    <text evidence="2">The sequence shown here is derived from an EMBL/GenBank/DDBJ whole genome shotgun (WGS) entry which is preliminary data.</text>
</comment>
<feature type="region of interest" description="Disordered" evidence="1">
    <location>
        <begin position="1"/>
        <end position="20"/>
    </location>
</feature>
<name>A0ABQ7B4N5_BRACR</name>
<evidence type="ECO:0000256" key="1">
    <source>
        <dbReference type="SAM" id="MobiDB-lite"/>
    </source>
</evidence>